<reference evidence="2 3" key="1">
    <citation type="journal article" date="2018" name="Mol. Biol. Evol.">
        <title>Broad Genomic Sampling Reveals a Smut Pathogenic Ancestry of the Fungal Clade Ustilaginomycotina.</title>
        <authorList>
            <person name="Kijpornyongpan T."/>
            <person name="Mondo S.J."/>
            <person name="Barry K."/>
            <person name="Sandor L."/>
            <person name="Lee J."/>
            <person name="Lipzen A."/>
            <person name="Pangilinan J."/>
            <person name="LaButti K."/>
            <person name="Hainaut M."/>
            <person name="Henrissat B."/>
            <person name="Grigoriev I.V."/>
            <person name="Spatafora J.W."/>
            <person name="Aime M.C."/>
        </authorList>
    </citation>
    <scope>NUCLEOTIDE SEQUENCE [LARGE SCALE GENOMIC DNA]</scope>
    <source>
        <strain evidence="2 3">MCA 4718</strain>
    </source>
</reference>
<gene>
    <name evidence="2" type="ORF">BCV69DRAFT_294713</name>
</gene>
<dbReference type="AlphaFoldDB" id="A0A316U437"/>
<dbReference type="Proteomes" id="UP000245942">
    <property type="component" value="Unassembled WGS sequence"/>
</dbReference>
<evidence type="ECO:0000313" key="3">
    <source>
        <dbReference type="Proteomes" id="UP000245942"/>
    </source>
</evidence>
<dbReference type="EMBL" id="KZ819331">
    <property type="protein sequence ID" value="PWN19578.1"/>
    <property type="molecule type" value="Genomic_DNA"/>
</dbReference>
<evidence type="ECO:0000313" key="2">
    <source>
        <dbReference type="EMBL" id="PWN19578.1"/>
    </source>
</evidence>
<sequence length="194" mass="20977">MVAGQDNDHRQAAPLPDPSIAPLGRLLELEKARMDIAKSKLADLKIKLTAHKTREEAARAHLDYLIASTSACQELYKAVEEDYQHAALCTALAEEAEPADLAPSEISEELSAVGAEGHTSAARTRKERGILSHSSATTPRAPAKLSQAPRPWASFRLQDHQSKVSLCTFVHPKPYVPLSPSLAPSTVHDFDGLS</sequence>
<feature type="region of interest" description="Disordered" evidence="1">
    <location>
        <begin position="110"/>
        <end position="145"/>
    </location>
</feature>
<organism evidence="2 3">
    <name type="scientific">Pseudomicrostroma glucosiphilum</name>
    <dbReference type="NCBI Taxonomy" id="1684307"/>
    <lineage>
        <taxon>Eukaryota</taxon>
        <taxon>Fungi</taxon>
        <taxon>Dikarya</taxon>
        <taxon>Basidiomycota</taxon>
        <taxon>Ustilaginomycotina</taxon>
        <taxon>Exobasidiomycetes</taxon>
        <taxon>Microstromatales</taxon>
        <taxon>Microstromatales incertae sedis</taxon>
        <taxon>Pseudomicrostroma</taxon>
    </lineage>
</organism>
<name>A0A316U437_9BASI</name>
<protein>
    <submittedName>
        <fullName evidence="2">Uncharacterized protein</fullName>
    </submittedName>
</protein>
<keyword evidence="3" id="KW-1185">Reference proteome</keyword>
<proteinExistence type="predicted"/>
<evidence type="ECO:0000256" key="1">
    <source>
        <dbReference type="SAM" id="MobiDB-lite"/>
    </source>
</evidence>
<dbReference type="GeneID" id="37015613"/>
<dbReference type="RefSeq" id="XP_025346738.1">
    <property type="nucleotide sequence ID" value="XM_025493879.1"/>
</dbReference>
<accession>A0A316U437</accession>